<proteinExistence type="predicted"/>
<dbReference type="InterPro" id="IPR051531">
    <property type="entry name" value="N-acetyltransferase"/>
</dbReference>
<accession>Q98AL6</accession>
<dbReference type="KEGG" id="mlo:mlr5945"/>
<feature type="domain" description="N-acetyltransferase" evidence="1">
    <location>
        <begin position="22"/>
        <end position="159"/>
    </location>
</feature>
<dbReference type="Proteomes" id="UP000000552">
    <property type="component" value="Chromosome"/>
</dbReference>
<protein>
    <submittedName>
        <fullName evidence="2">Mlr5945 protein</fullName>
    </submittedName>
</protein>
<dbReference type="eggNOG" id="COG1670">
    <property type="taxonomic scope" value="Bacteria"/>
</dbReference>
<dbReference type="HOGENOM" id="CLU_013985_3_1_5"/>
<evidence type="ECO:0000313" key="2">
    <source>
        <dbReference type="EMBL" id="BAB52306.1"/>
    </source>
</evidence>
<name>Q98AL6_RHILO</name>
<evidence type="ECO:0000259" key="1">
    <source>
        <dbReference type="Pfam" id="PF13302"/>
    </source>
</evidence>
<dbReference type="InterPro" id="IPR016181">
    <property type="entry name" value="Acyl_CoA_acyltransferase"/>
</dbReference>
<dbReference type="Gene3D" id="3.40.630.30">
    <property type="match status" value="1"/>
</dbReference>
<dbReference type="Pfam" id="PF13302">
    <property type="entry name" value="Acetyltransf_3"/>
    <property type="match status" value="1"/>
</dbReference>
<reference evidence="2 3" key="1">
    <citation type="journal article" date="2000" name="DNA Res.">
        <title>Complete genome structure of the nitrogen-fixing symbiotic bacterium Mesorhizobium loti.</title>
        <authorList>
            <person name="Kaneko T."/>
            <person name="Nakamura Y."/>
            <person name="Sato S."/>
            <person name="Asamizu E."/>
            <person name="Kato T."/>
            <person name="Sasamoto S."/>
            <person name="Watanabe A."/>
            <person name="Idesawa K."/>
            <person name="Ishikawa A."/>
            <person name="Kawashima K."/>
            <person name="Kimura T."/>
            <person name="Kishida Y."/>
            <person name="Kiyokawa C."/>
            <person name="Kohara M."/>
            <person name="Matsumoto M."/>
            <person name="Matsuno A."/>
            <person name="Mochizuki Y."/>
            <person name="Nakayama S."/>
            <person name="Nakazaki N."/>
            <person name="Shimpo S."/>
            <person name="Sugimoto M."/>
            <person name="Takeuchi C."/>
            <person name="Yamada M."/>
            <person name="Tabata S."/>
        </authorList>
    </citation>
    <scope>NUCLEOTIDE SEQUENCE [LARGE SCALE GENOMIC DNA]</scope>
    <source>
        <strain evidence="3">LMG 29417 / CECT 9101 / MAFF 303099</strain>
    </source>
</reference>
<sequence length="180" mass="20203">MLPGVISSVQGASMIPMLESERLVLRGWRKEDYLAHAAFYADEERMRYMGGPKSEWEAWTAFAAMLGQWVLSGYGLFAVQLKETRSVVGRVGLWHPSYIDEPELAWSLYAGFEGRGYAVEAARRVQVWTARDLGLPALMSFIHPENLPSQAVARRLGATLLPATTLSGELHLRFRHQLPT</sequence>
<dbReference type="PANTHER" id="PTHR43792">
    <property type="entry name" value="GNAT FAMILY, PUTATIVE (AFU_ORTHOLOGUE AFUA_3G00765)-RELATED-RELATED"/>
    <property type="match status" value="1"/>
</dbReference>
<dbReference type="EMBL" id="BA000012">
    <property type="protein sequence ID" value="BAB52306.1"/>
    <property type="molecule type" value="Genomic_DNA"/>
</dbReference>
<dbReference type="AlphaFoldDB" id="Q98AL6"/>
<dbReference type="PANTHER" id="PTHR43792:SF1">
    <property type="entry name" value="N-ACETYLTRANSFERASE DOMAIN-CONTAINING PROTEIN"/>
    <property type="match status" value="1"/>
</dbReference>
<organism evidence="2 3">
    <name type="scientific">Mesorhizobium japonicum (strain LMG 29417 / CECT 9101 / MAFF 303099)</name>
    <name type="common">Mesorhizobium loti (strain MAFF 303099)</name>
    <dbReference type="NCBI Taxonomy" id="266835"/>
    <lineage>
        <taxon>Bacteria</taxon>
        <taxon>Pseudomonadati</taxon>
        <taxon>Pseudomonadota</taxon>
        <taxon>Alphaproteobacteria</taxon>
        <taxon>Hyphomicrobiales</taxon>
        <taxon>Phyllobacteriaceae</taxon>
        <taxon>Mesorhizobium</taxon>
    </lineage>
</organism>
<dbReference type="InterPro" id="IPR000182">
    <property type="entry name" value="GNAT_dom"/>
</dbReference>
<evidence type="ECO:0000313" key="3">
    <source>
        <dbReference type="Proteomes" id="UP000000552"/>
    </source>
</evidence>
<dbReference type="GO" id="GO:0016747">
    <property type="term" value="F:acyltransferase activity, transferring groups other than amino-acyl groups"/>
    <property type="evidence" value="ECO:0007669"/>
    <property type="project" value="InterPro"/>
</dbReference>
<gene>
    <name evidence="2" type="ordered locus">mlr5945</name>
</gene>
<dbReference type="SUPFAM" id="SSF55729">
    <property type="entry name" value="Acyl-CoA N-acyltransferases (Nat)"/>
    <property type="match status" value="1"/>
</dbReference>